<dbReference type="SUPFAM" id="SSF52540">
    <property type="entry name" value="P-loop containing nucleoside triphosphate hydrolases"/>
    <property type="match status" value="1"/>
</dbReference>
<keyword evidence="3" id="KW-1185">Reference proteome</keyword>
<proteinExistence type="predicted"/>
<evidence type="ECO:0000259" key="1">
    <source>
        <dbReference type="Pfam" id="PF03796"/>
    </source>
</evidence>
<sequence length="104" mass="11557">MDQEGGLRVDEDTKPIIDYFEAYKSYIKKLLANNNEIEGVTTGIPKLDTITGGLKEEELTVLAACTSIGKTSIALHMSLQAAKLLKNQEYVCFIIVPLKELSFY</sequence>
<dbReference type="PANTHER" id="PTHR30153">
    <property type="entry name" value="REPLICATIVE DNA HELICASE DNAB"/>
    <property type="match status" value="1"/>
</dbReference>
<evidence type="ECO:0000313" key="3">
    <source>
        <dbReference type="Proteomes" id="UP000499080"/>
    </source>
</evidence>
<dbReference type="GO" id="GO:0005524">
    <property type="term" value="F:ATP binding"/>
    <property type="evidence" value="ECO:0007669"/>
    <property type="project" value="InterPro"/>
</dbReference>
<evidence type="ECO:0000313" key="2">
    <source>
        <dbReference type="EMBL" id="GBO32678.1"/>
    </source>
</evidence>
<dbReference type="GO" id="GO:0005829">
    <property type="term" value="C:cytosol"/>
    <property type="evidence" value="ECO:0007669"/>
    <property type="project" value="TreeGrafter"/>
</dbReference>
<dbReference type="OrthoDB" id="448835at2759"/>
<name>A0A4Y2W827_ARAVE</name>
<dbReference type="Gene3D" id="3.40.50.300">
    <property type="entry name" value="P-loop containing nucleotide triphosphate hydrolases"/>
    <property type="match status" value="1"/>
</dbReference>
<comment type="caution">
    <text evidence="2">The sequence shown here is derived from an EMBL/GenBank/DDBJ whole genome shotgun (WGS) entry which is preliminary data.</text>
</comment>
<dbReference type="Proteomes" id="UP000499080">
    <property type="component" value="Unassembled WGS sequence"/>
</dbReference>
<dbReference type="AlphaFoldDB" id="A0A4Y2W827"/>
<dbReference type="InterPro" id="IPR027417">
    <property type="entry name" value="P-loop_NTPase"/>
</dbReference>
<protein>
    <recommendedName>
        <fullName evidence="1">SF4 helicase domain-containing protein</fullName>
    </recommendedName>
</protein>
<reference evidence="2 3" key="1">
    <citation type="journal article" date="2019" name="Sci. Rep.">
        <title>Orb-weaving spider Araneus ventricosus genome elucidates the spidroin gene catalogue.</title>
        <authorList>
            <person name="Kono N."/>
            <person name="Nakamura H."/>
            <person name="Ohtoshi R."/>
            <person name="Moran D.A.P."/>
            <person name="Shinohara A."/>
            <person name="Yoshida Y."/>
            <person name="Fujiwara M."/>
            <person name="Mori M."/>
            <person name="Tomita M."/>
            <person name="Arakawa K."/>
        </authorList>
    </citation>
    <scope>NUCLEOTIDE SEQUENCE [LARGE SCALE GENOMIC DNA]</scope>
</reference>
<dbReference type="Pfam" id="PF03796">
    <property type="entry name" value="DnaB_C"/>
    <property type="match status" value="1"/>
</dbReference>
<dbReference type="PANTHER" id="PTHR30153:SF2">
    <property type="entry name" value="REPLICATIVE DNA HELICASE"/>
    <property type="match status" value="1"/>
</dbReference>
<feature type="domain" description="SF4 helicase" evidence="1">
    <location>
        <begin position="39"/>
        <end position="93"/>
    </location>
</feature>
<dbReference type="GO" id="GO:0003678">
    <property type="term" value="F:DNA helicase activity"/>
    <property type="evidence" value="ECO:0007669"/>
    <property type="project" value="InterPro"/>
</dbReference>
<accession>A0A4Y2W827</accession>
<gene>
    <name evidence="2" type="ORF">AVEN_275691_1</name>
</gene>
<organism evidence="2 3">
    <name type="scientific">Araneus ventricosus</name>
    <name type="common">Orbweaver spider</name>
    <name type="synonym">Epeira ventricosa</name>
    <dbReference type="NCBI Taxonomy" id="182803"/>
    <lineage>
        <taxon>Eukaryota</taxon>
        <taxon>Metazoa</taxon>
        <taxon>Ecdysozoa</taxon>
        <taxon>Arthropoda</taxon>
        <taxon>Chelicerata</taxon>
        <taxon>Arachnida</taxon>
        <taxon>Araneae</taxon>
        <taxon>Araneomorphae</taxon>
        <taxon>Entelegynae</taxon>
        <taxon>Araneoidea</taxon>
        <taxon>Araneidae</taxon>
        <taxon>Araneus</taxon>
    </lineage>
</organism>
<dbReference type="EMBL" id="BGPR01056162">
    <property type="protein sequence ID" value="GBO32678.1"/>
    <property type="molecule type" value="Genomic_DNA"/>
</dbReference>
<dbReference type="GO" id="GO:0006260">
    <property type="term" value="P:DNA replication"/>
    <property type="evidence" value="ECO:0007669"/>
    <property type="project" value="InterPro"/>
</dbReference>
<dbReference type="InterPro" id="IPR007694">
    <property type="entry name" value="DNA_helicase_DnaB-like_C"/>
</dbReference>